<dbReference type="Proteomes" id="UP000245212">
    <property type="component" value="Unassembled WGS sequence"/>
</dbReference>
<organism evidence="9 10">
    <name type="scientific">Corticimicrobacter populi</name>
    <dbReference type="NCBI Taxonomy" id="2175229"/>
    <lineage>
        <taxon>Bacteria</taxon>
        <taxon>Pseudomonadati</taxon>
        <taxon>Pseudomonadota</taxon>
        <taxon>Betaproteobacteria</taxon>
        <taxon>Burkholderiales</taxon>
        <taxon>Alcaligenaceae</taxon>
        <taxon>Corticimicrobacter</taxon>
    </lineage>
</organism>
<gene>
    <name evidence="9" type="ORF">DD235_13970</name>
</gene>
<comment type="caution">
    <text evidence="9">The sequence shown here is derived from an EMBL/GenBank/DDBJ whole genome shotgun (WGS) entry which is preliminary data.</text>
</comment>
<dbReference type="PRINTS" id="PR00691">
    <property type="entry name" value="ADHESINB"/>
</dbReference>
<dbReference type="SUPFAM" id="SSF53807">
    <property type="entry name" value="Helical backbone' metal receptor"/>
    <property type="match status" value="1"/>
</dbReference>
<dbReference type="PANTHER" id="PTHR42953:SF1">
    <property type="entry name" value="METAL-BINDING PROTEIN HI_0362-RELATED"/>
    <property type="match status" value="1"/>
</dbReference>
<feature type="compositionally biased region" description="Basic and acidic residues" evidence="7">
    <location>
        <begin position="144"/>
        <end position="218"/>
    </location>
</feature>
<keyword evidence="5 8" id="KW-0732">Signal</keyword>
<dbReference type="GO" id="GO:0030001">
    <property type="term" value="P:metal ion transport"/>
    <property type="evidence" value="ECO:0007669"/>
    <property type="project" value="InterPro"/>
</dbReference>
<protein>
    <submittedName>
        <fullName evidence="9">Metal ABC transporter substrate-binding protein</fullName>
    </submittedName>
</protein>
<evidence type="ECO:0000313" key="9">
    <source>
        <dbReference type="EMBL" id="PWF21893.1"/>
    </source>
</evidence>
<comment type="similarity">
    <text evidence="2 6">Belongs to the bacterial solute-binding protein 9 family.</text>
</comment>
<proteinExistence type="inferred from homology"/>
<evidence type="ECO:0000256" key="2">
    <source>
        <dbReference type="ARBA" id="ARBA00011028"/>
    </source>
</evidence>
<evidence type="ECO:0000256" key="4">
    <source>
        <dbReference type="ARBA" id="ARBA00022723"/>
    </source>
</evidence>
<dbReference type="InterPro" id="IPR006129">
    <property type="entry name" value="AdhesinB"/>
</dbReference>
<evidence type="ECO:0000256" key="5">
    <source>
        <dbReference type="ARBA" id="ARBA00022729"/>
    </source>
</evidence>
<evidence type="ECO:0000256" key="3">
    <source>
        <dbReference type="ARBA" id="ARBA00022448"/>
    </source>
</evidence>
<evidence type="ECO:0000256" key="1">
    <source>
        <dbReference type="ARBA" id="ARBA00004196"/>
    </source>
</evidence>
<keyword evidence="4" id="KW-0479">Metal-binding</keyword>
<dbReference type="InterPro" id="IPR050492">
    <property type="entry name" value="Bact_metal-bind_prot9"/>
</dbReference>
<evidence type="ECO:0000313" key="10">
    <source>
        <dbReference type="Proteomes" id="UP000245212"/>
    </source>
</evidence>
<keyword evidence="10" id="KW-1185">Reference proteome</keyword>
<dbReference type="InterPro" id="IPR006127">
    <property type="entry name" value="ZnuA-like"/>
</dbReference>
<dbReference type="PRINTS" id="PR00690">
    <property type="entry name" value="ADHESNFAMILY"/>
</dbReference>
<evidence type="ECO:0000256" key="8">
    <source>
        <dbReference type="SAM" id="SignalP"/>
    </source>
</evidence>
<dbReference type="GO" id="GO:0030313">
    <property type="term" value="C:cell envelope"/>
    <property type="evidence" value="ECO:0007669"/>
    <property type="project" value="UniProtKB-SubCell"/>
</dbReference>
<feature type="signal peptide" evidence="8">
    <location>
        <begin position="1"/>
        <end position="40"/>
    </location>
</feature>
<accession>A0A2V1JXE6</accession>
<sequence length="391" mass="41870">MSQDESRAGSREQRALRRYSLKALAGAVVVALCPAGAAWAADAPLKAVASFSILGDLVREVGGDHVELTTLVGPDGDAHVYEPTPANVRSLSQAQILFVNGLNFESWMPRLVKSSGYAGPMIEASKGIHPRAFGAEDDAVGQAHDADHGHDAQHAHDHEHASAAAATHDHEHAHAEDHHEHDHDHEAHAHDHDHGAASNGHAHEHAHAHAHTHEHGAADPHAWQSLGNAEVYVNNIAAGLAQVDPAHADEYRRNADSYILRLKALDARLKEAFAAIPSGRRTLVTSHESFGYLGDAYGLKILAPAGVSTDAEPSAATVAAIIRQLREAGVQAVFMENISNPRLVEQISRETGARVGGTLYSDALSKPGQPAATYLDMYEWNTRQILDALHP</sequence>
<keyword evidence="3 6" id="KW-0813">Transport</keyword>
<reference evidence="10" key="1">
    <citation type="submission" date="2018-05" db="EMBL/GenBank/DDBJ databases">
        <authorList>
            <person name="Li Y."/>
        </authorList>
    </citation>
    <scope>NUCLEOTIDE SEQUENCE [LARGE SCALE GENOMIC DNA]</scope>
    <source>
        <strain evidence="10">3d-2-2</strain>
    </source>
</reference>
<dbReference type="GO" id="GO:0046872">
    <property type="term" value="F:metal ion binding"/>
    <property type="evidence" value="ECO:0007669"/>
    <property type="project" value="UniProtKB-KW"/>
</dbReference>
<dbReference type="Pfam" id="PF01297">
    <property type="entry name" value="ZnuA"/>
    <property type="match status" value="1"/>
</dbReference>
<dbReference type="PANTHER" id="PTHR42953">
    <property type="entry name" value="HIGH-AFFINITY ZINC UPTAKE SYSTEM PROTEIN ZNUA-RELATED"/>
    <property type="match status" value="1"/>
</dbReference>
<feature type="region of interest" description="Disordered" evidence="7">
    <location>
        <begin position="139"/>
        <end position="218"/>
    </location>
</feature>
<dbReference type="Gene3D" id="3.40.50.1980">
    <property type="entry name" value="Nitrogenase molybdenum iron protein domain"/>
    <property type="match status" value="3"/>
</dbReference>
<evidence type="ECO:0000256" key="6">
    <source>
        <dbReference type="RuleBase" id="RU003512"/>
    </source>
</evidence>
<dbReference type="AlphaFoldDB" id="A0A2V1JXE6"/>
<dbReference type="EMBL" id="QETA01000006">
    <property type="protein sequence ID" value="PWF21893.1"/>
    <property type="molecule type" value="Genomic_DNA"/>
</dbReference>
<feature type="chain" id="PRO_5015943994" evidence="8">
    <location>
        <begin position="41"/>
        <end position="391"/>
    </location>
</feature>
<evidence type="ECO:0000256" key="7">
    <source>
        <dbReference type="SAM" id="MobiDB-lite"/>
    </source>
</evidence>
<dbReference type="RefSeq" id="WP_109062709.1">
    <property type="nucleotide sequence ID" value="NZ_QETA01000006.1"/>
</dbReference>
<comment type="subcellular location">
    <subcellularLocation>
        <location evidence="1">Cell envelope</location>
    </subcellularLocation>
</comment>
<dbReference type="GO" id="GO:0007155">
    <property type="term" value="P:cell adhesion"/>
    <property type="evidence" value="ECO:0007669"/>
    <property type="project" value="InterPro"/>
</dbReference>
<dbReference type="InterPro" id="IPR006128">
    <property type="entry name" value="Lipoprotein_PsaA-like"/>
</dbReference>
<name>A0A2V1JXE6_9BURK</name>